<dbReference type="RefSeq" id="WP_304540167.1">
    <property type="nucleotide sequence ID" value="NZ_JARPTC010000001.1"/>
</dbReference>
<keyword evidence="1" id="KW-0732">Signal</keyword>
<organism evidence="3 4">
    <name type="scientific">Desulforamulus aquiferis</name>
    <dbReference type="NCBI Taxonomy" id="1397668"/>
    <lineage>
        <taxon>Bacteria</taxon>
        <taxon>Bacillati</taxon>
        <taxon>Bacillota</taxon>
        <taxon>Clostridia</taxon>
        <taxon>Eubacteriales</taxon>
        <taxon>Peptococcaceae</taxon>
        <taxon>Desulforamulus</taxon>
    </lineage>
</organism>
<dbReference type="InterPro" id="IPR012854">
    <property type="entry name" value="Cu_amine_oxidase-like_N"/>
</dbReference>
<reference evidence="3" key="1">
    <citation type="journal article" date="2023" name="J. Hazard. Mater.">
        <title>Anaerobic biodegradation of pyrene and benzo[a]pyrene by a new sulfate-reducing Desulforamulus aquiferis strain DSA.</title>
        <authorList>
            <person name="Zhang Z."/>
            <person name="Sun J."/>
            <person name="Gong X."/>
            <person name="Wang C."/>
            <person name="Wang H."/>
        </authorList>
    </citation>
    <scope>NUCLEOTIDE SEQUENCE</scope>
    <source>
        <strain evidence="3">DSA</strain>
    </source>
</reference>
<evidence type="ECO:0000256" key="1">
    <source>
        <dbReference type="SAM" id="SignalP"/>
    </source>
</evidence>
<proteinExistence type="predicted"/>
<sequence>MGKRLVVSLMLVLLLIFASSPVYASGIDLDGQIVMEGEGIVSIEGKLIVPIRPLLREMGYQVTFNEDQGLISATREKSKIEIYLWQPKLVHNGIEIKQDAAPQLIGANTMLAATDLARLVGLELSMDINNEWVSFYTHPEMTNEGVIRHLLAADRQMMRAEYYNNQEFIKQCRVKASPKLIDKEDLEELLRDYWSQKYIDNTWQGGSERGKYVGFFSEGMTPLQYCKEFIVTQLSELDAVVQCKLPLWGEEGLDNFEYRIYHLRKDASGKLLVEDIYYDSCPLRG</sequence>
<name>A0AAW7Z920_9FIRM</name>
<dbReference type="Proteomes" id="UP001172911">
    <property type="component" value="Unassembled WGS sequence"/>
</dbReference>
<feature type="signal peptide" evidence="1">
    <location>
        <begin position="1"/>
        <end position="24"/>
    </location>
</feature>
<keyword evidence="4" id="KW-1185">Reference proteome</keyword>
<accession>A0AAW7Z920</accession>
<dbReference type="InterPro" id="IPR036582">
    <property type="entry name" value="Mao_N_sf"/>
</dbReference>
<reference evidence="3" key="2">
    <citation type="submission" date="2023-03" db="EMBL/GenBank/DDBJ databases">
        <authorList>
            <person name="Zhang Z."/>
        </authorList>
    </citation>
    <scope>NUCLEOTIDE SEQUENCE</scope>
    <source>
        <strain evidence="3">DSA</strain>
    </source>
</reference>
<feature type="chain" id="PRO_5043633829" evidence="1">
    <location>
        <begin position="25"/>
        <end position="285"/>
    </location>
</feature>
<evidence type="ECO:0000259" key="2">
    <source>
        <dbReference type="Pfam" id="PF07833"/>
    </source>
</evidence>
<evidence type="ECO:0000313" key="3">
    <source>
        <dbReference type="EMBL" id="MDO7785624.1"/>
    </source>
</evidence>
<dbReference type="Pfam" id="PF07833">
    <property type="entry name" value="Cu_amine_oxidN1"/>
    <property type="match status" value="1"/>
</dbReference>
<comment type="caution">
    <text evidence="3">The sequence shown here is derived from an EMBL/GenBank/DDBJ whole genome shotgun (WGS) entry which is preliminary data.</text>
</comment>
<evidence type="ECO:0000313" key="4">
    <source>
        <dbReference type="Proteomes" id="UP001172911"/>
    </source>
</evidence>
<feature type="domain" description="Copper amine oxidase-like N-terminal" evidence="2">
    <location>
        <begin position="35"/>
        <end position="132"/>
    </location>
</feature>
<gene>
    <name evidence="3" type="ORF">P6N53_00040</name>
</gene>
<dbReference type="EMBL" id="JARPTC010000001">
    <property type="protein sequence ID" value="MDO7785624.1"/>
    <property type="molecule type" value="Genomic_DNA"/>
</dbReference>
<dbReference type="Gene3D" id="3.30.457.10">
    <property type="entry name" value="Copper amine oxidase-like, N-terminal domain"/>
    <property type="match status" value="1"/>
</dbReference>
<dbReference type="AlphaFoldDB" id="A0AAW7Z920"/>
<dbReference type="SUPFAM" id="SSF55383">
    <property type="entry name" value="Copper amine oxidase, domain N"/>
    <property type="match status" value="1"/>
</dbReference>
<protein>
    <submittedName>
        <fullName evidence="3">Copper amine oxidase N-terminal domain-containing protein</fullName>
    </submittedName>
</protein>